<dbReference type="SUPFAM" id="SSF50969">
    <property type="entry name" value="YVTN repeat-like/Quinoprotein amine dehydrogenase"/>
    <property type="match status" value="1"/>
</dbReference>
<gene>
    <name evidence="1" type="ORF">GCM10023196_034040</name>
</gene>
<proteinExistence type="predicted"/>
<evidence type="ECO:0000313" key="2">
    <source>
        <dbReference type="Proteomes" id="UP001501442"/>
    </source>
</evidence>
<evidence type="ECO:0000313" key="1">
    <source>
        <dbReference type="EMBL" id="GAA4626309.1"/>
    </source>
</evidence>
<sequence length="366" mass="39470">MIDNDDPDAVVDARLVAEAAVPVRGPARRWSGGGWIVPGVGPEVFALGTDLAVSATFPVPEELPRCSPERPAREEDYRVDVSPDGRWAVFAGTDRTVVVDTDGRVVWRMAHPSFRDRDGDLVPAAAVFRPDGSALWAFVSAGDPSSPDTGARATGAERHVVSVADWRVTAVVPSAYTGLPPGDIVVHPGGDLVGFAGAHRYGVEGFYTYAYEGFWVRCDDTSEAVLSTGDWCPLEVSPDGRRWIGQTGSTPVIGDFADGVVIEPDRAPFTTDDEEEEEDVEADSACFVTSELVVAAGGLWENRHVFADALTLRRVASIEYPPSEDDHYAVWVGGDGDGTWMTSTGRAPWEPGAVRLRRWEFDGAHE</sequence>
<reference evidence="2" key="1">
    <citation type="journal article" date="2019" name="Int. J. Syst. Evol. Microbiol.">
        <title>The Global Catalogue of Microorganisms (GCM) 10K type strain sequencing project: providing services to taxonomists for standard genome sequencing and annotation.</title>
        <authorList>
            <consortium name="The Broad Institute Genomics Platform"/>
            <consortium name="The Broad Institute Genome Sequencing Center for Infectious Disease"/>
            <person name="Wu L."/>
            <person name="Ma J."/>
        </authorList>
    </citation>
    <scope>NUCLEOTIDE SEQUENCE [LARGE SCALE GENOMIC DNA]</scope>
    <source>
        <strain evidence="2">JCM 17939</strain>
    </source>
</reference>
<dbReference type="EMBL" id="BAABHK010000004">
    <property type="protein sequence ID" value="GAA4626309.1"/>
    <property type="molecule type" value="Genomic_DNA"/>
</dbReference>
<dbReference type="InterPro" id="IPR011044">
    <property type="entry name" value="Quino_amine_DH_bsu"/>
</dbReference>
<keyword evidence="2" id="KW-1185">Reference proteome</keyword>
<accession>A0ABP8UD13</accession>
<dbReference type="RefSeq" id="WP_345431789.1">
    <property type="nucleotide sequence ID" value="NZ_BAABHK010000004.1"/>
</dbReference>
<name>A0ABP8UD13_9ACTN</name>
<organism evidence="1 2">
    <name type="scientific">Actinoallomurus vinaceus</name>
    <dbReference type="NCBI Taxonomy" id="1080074"/>
    <lineage>
        <taxon>Bacteria</taxon>
        <taxon>Bacillati</taxon>
        <taxon>Actinomycetota</taxon>
        <taxon>Actinomycetes</taxon>
        <taxon>Streptosporangiales</taxon>
        <taxon>Thermomonosporaceae</taxon>
        <taxon>Actinoallomurus</taxon>
    </lineage>
</organism>
<dbReference type="Proteomes" id="UP001501442">
    <property type="component" value="Unassembled WGS sequence"/>
</dbReference>
<protein>
    <submittedName>
        <fullName evidence="1">Uncharacterized protein</fullName>
    </submittedName>
</protein>
<comment type="caution">
    <text evidence="1">The sequence shown here is derived from an EMBL/GenBank/DDBJ whole genome shotgun (WGS) entry which is preliminary data.</text>
</comment>